<dbReference type="EMBL" id="BOMV01000021">
    <property type="protein sequence ID" value="GIE94854.1"/>
    <property type="molecule type" value="Genomic_DNA"/>
</dbReference>
<keyword evidence="2" id="KW-0812">Transmembrane</keyword>
<feature type="region of interest" description="Disordered" evidence="1">
    <location>
        <begin position="20"/>
        <end position="45"/>
    </location>
</feature>
<organism evidence="3 4">
    <name type="scientific">Paractinoplanes rishiriensis</name>
    <dbReference type="NCBI Taxonomy" id="1050105"/>
    <lineage>
        <taxon>Bacteria</taxon>
        <taxon>Bacillati</taxon>
        <taxon>Actinomycetota</taxon>
        <taxon>Actinomycetes</taxon>
        <taxon>Micromonosporales</taxon>
        <taxon>Micromonosporaceae</taxon>
        <taxon>Paractinoplanes</taxon>
    </lineage>
</organism>
<evidence type="ECO:0000256" key="2">
    <source>
        <dbReference type="SAM" id="Phobius"/>
    </source>
</evidence>
<dbReference type="AlphaFoldDB" id="A0A919MU11"/>
<dbReference type="Pfam" id="PF13365">
    <property type="entry name" value="Trypsin_2"/>
    <property type="match status" value="1"/>
</dbReference>
<dbReference type="InterPro" id="IPR009003">
    <property type="entry name" value="Peptidase_S1_PA"/>
</dbReference>
<evidence type="ECO:0000256" key="1">
    <source>
        <dbReference type="SAM" id="MobiDB-lite"/>
    </source>
</evidence>
<keyword evidence="4" id="KW-1185">Reference proteome</keyword>
<name>A0A919MU11_9ACTN</name>
<dbReference type="InterPro" id="IPR001940">
    <property type="entry name" value="Peptidase_S1C"/>
</dbReference>
<proteinExistence type="predicted"/>
<feature type="compositionally biased region" description="Pro residues" evidence="1">
    <location>
        <begin position="28"/>
        <end position="44"/>
    </location>
</feature>
<sequence>MTDMMSRPRYYHYDDEQYAGADRYDHTAPPPPPSPPYYFPPSSPNPRRWPRRVAGGAALVALVAGAGTAGGVLADRYLIDHPAAVAASSSGATTTTPIAESNDLAAVVKTVQPSIVTVLVDSNRASSLGSGVVLSADGLVLTNNHVVATSGTVSVRLSTGRTVPAEVVATDPSNDLALVQARGLSGLTPVTFGDSSTVAVGDTVLAFGAPLGLENTVTSGIVSALDRSINTESDRLSGLLQTDAAINQGNSGGALVDASGHVVGINVAIATAGEDNTGSIGVGFAIPSDKVTQVVKQLESQI</sequence>
<dbReference type="GO" id="GO:0004252">
    <property type="term" value="F:serine-type endopeptidase activity"/>
    <property type="evidence" value="ECO:0007669"/>
    <property type="project" value="InterPro"/>
</dbReference>
<evidence type="ECO:0008006" key="5">
    <source>
        <dbReference type="Google" id="ProtNLM"/>
    </source>
</evidence>
<dbReference type="RefSeq" id="WP_203781172.1">
    <property type="nucleotide sequence ID" value="NZ_BOMV01000021.1"/>
</dbReference>
<dbReference type="Proteomes" id="UP000636960">
    <property type="component" value="Unassembled WGS sequence"/>
</dbReference>
<reference evidence="3" key="1">
    <citation type="submission" date="2021-01" db="EMBL/GenBank/DDBJ databases">
        <title>Whole genome shotgun sequence of Actinoplanes rishiriensis NBRC 108556.</title>
        <authorList>
            <person name="Komaki H."/>
            <person name="Tamura T."/>
        </authorList>
    </citation>
    <scope>NUCLEOTIDE SEQUENCE</scope>
    <source>
        <strain evidence="3">NBRC 108556</strain>
    </source>
</reference>
<evidence type="ECO:0000313" key="3">
    <source>
        <dbReference type="EMBL" id="GIE94854.1"/>
    </source>
</evidence>
<dbReference type="PRINTS" id="PR00834">
    <property type="entry name" value="PROTEASES2C"/>
</dbReference>
<accession>A0A919MU11</accession>
<dbReference type="Gene3D" id="2.40.10.120">
    <property type="match status" value="1"/>
</dbReference>
<dbReference type="GO" id="GO:0006515">
    <property type="term" value="P:protein quality control for misfolded or incompletely synthesized proteins"/>
    <property type="evidence" value="ECO:0007669"/>
    <property type="project" value="TreeGrafter"/>
</dbReference>
<protein>
    <recommendedName>
        <fullName evidence="5">Trypsin-like serine protease</fullName>
    </recommendedName>
</protein>
<dbReference type="PANTHER" id="PTHR22939">
    <property type="entry name" value="SERINE PROTEASE FAMILY S1C HTRA-RELATED"/>
    <property type="match status" value="1"/>
</dbReference>
<keyword evidence="2" id="KW-1133">Transmembrane helix</keyword>
<evidence type="ECO:0000313" key="4">
    <source>
        <dbReference type="Proteomes" id="UP000636960"/>
    </source>
</evidence>
<dbReference type="PANTHER" id="PTHR22939:SF129">
    <property type="entry name" value="SERINE PROTEASE HTRA2, MITOCHONDRIAL"/>
    <property type="match status" value="1"/>
</dbReference>
<feature type="transmembrane region" description="Helical" evidence="2">
    <location>
        <begin position="53"/>
        <end position="74"/>
    </location>
</feature>
<comment type="caution">
    <text evidence="3">The sequence shown here is derived from an EMBL/GenBank/DDBJ whole genome shotgun (WGS) entry which is preliminary data.</text>
</comment>
<dbReference type="SUPFAM" id="SSF50494">
    <property type="entry name" value="Trypsin-like serine proteases"/>
    <property type="match status" value="1"/>
</dbReference>
<keyword evidence="2" id="KW-0472">Membrane</keyword>
<dbReference type="GO" id="GO:0042597">
    <property type="term" value="C:periplasmic space"/>
    <property type="evidence" value="ECO:0007669"/>
    <property type="project" value="TreeGrafter"/>
</dbReference>
<gene>
    <name evidence="3" type="ORF">Ari01nite_23190</name>
</gene>